<dbReference type="SUPFAM" id="SSF52091">
    <property type="entry name" value="SpoIIaa-like"/>
    <property type="match status" value="1"/>
</dbReference>
<dbReference type="KEGG" id="cmav:ABHF33_14280"/>
<gene>
    <name evidence="1" type="ORF">ABHF33_14280</name>
</gene>
<protein>
    <submittedName>
        <fullName evidence="1">STAS/SEC14 domain-containing protein</fullName>
    </submittedName>
</protein>
<accession>A0AAU7F820</accession>
<dbReference type="InterPro" id="IPR038396">
    <property type="entry name" value="SpoIIAA-like_sf"/>
</dbReference>
<organism evidence="1">
    <name type="scientific">Chitinibacter mangrovi</name>
    <dbReference type="NCBI Taxonomy" id="3153927"/>
    <lineage>
        <taxon>Bacteria</taxon>
        <taxon>Pseudomonadati</taxon>
        <taxon>Pseudomonadota</taxon>
        <taxon>Betaproteobacteria</taxon>
        <taxon>Neisseriales</taxon>
        <taxon>Chitinibacteraceae</taxon>
        <taxon>Chitinibacter</taxon>
    </lineage>
</organism>
<dbReference type="RefSeq" id="WP_348944570.1">
    <property type="nucleotide sequence ID" value="NZ_CP157355.1"/>
</dbReference>
<evidence type="ECO:0000313" key="1">
    <source>
        <dbReference type="EMBL" id="XBM00205.1"/>
    </source>
</evidence>
<sequence>MISISHETGYIHVVIFGQFTLQDYKEFEDNVLYDISFHGPTRLLFDLSEMTGYTLDMALEEIDFTRKHKQDFAQVAVVSDDQWVVWSVWINRAIADANIMVFESVADALLWFAETEVVPT</sequence>
<dbReference type="EMBL" id="CP157355">
    <property type="protein sequence ID" value="XBM00205.1"/>
    <property type="molecule type" value="Genomic_DNA"/>
</dbReference>
<proteinExistence type="predicted"/>
<dbReference type="AlphaFoldDB" id="A0AAU7F820"/>
<dbReference type="Gene3D" id="3.40.50.10600">
    <property type="entry name" value="SpoIIaa-like domains"/>
    <property type="match status" value="1"/>
</dbReference>
<reference evidence="1" key="1">
    <citation type="submission" date="2024-05" db="EMBL/GenBank/DDBJ databases">
        <authorList>
            <person name="Yang L."/>
            <person name="Pan L."/>
        </authorList>
    </citation>
    <scope>NUCLEOTIDE SEQUENCE</scope>
    <source>
        <strain evidence="1">FCG-7</strain>
    </source>
</reference>
<dbReference type="Pfam" id="PF11964">
    <property type="entry name" value="SpoIIAA-like"/>
    <property type="match status" value="1"/>
</dbReference>
<name>A0AAU7F820_9NEIS</name>
<dbReference type="InterPro" id="IPR021866">
    <property type="entry name" value="SpoIIAA-like"/>
</dbReference>
<dbReference type="InterPro" id="IPR036513">
    <property type="entry name" value="STAS_dom_sf"/>
</dbReference>